<proteinExistence type="predicted"/>
<keyword evidence="2" id="KW-1185">Reference proteome</keyword>
<dbReference type="AlphaFoldDB" id="A0A6A6Z2E6"/>
<organism evidence="1">
    <name type="scientific">Mytilinidion resinicola</name>
    <dbReference type="NCBI Taxonomy" id="574789"/>
    <lineage>
        <taxon>Eukaryota</taxon>
        <taxon>Fungi</taxon>
        <taxon>Dikarya</taxon>
        <taxon>Ascomycota</taxon>
        <taxon>Pezizomycotina</taxon>
        <taxon>Dothideomycetes</taxon>
        <taxon>Pleosporomycetidae</taxon>
        <taxon>Mytilinidiales</taxon>
        <taxon>Mytilinidiaceae</taxon>
        <taxon>Mytilinidion</taxon>
    </lineage>
</organism>
<evidence type="ECO:0000313" key="2">
    <source>
        <dbReference type="Proteomes" id="UP000504636"/>
    </source>
</evidence>
<protein>
    <submittedName>
        <fullName evidence="1 3">Uncharacterized protein</fullName>
    </submittedName>
</protein>
<reference evidence="1 3" key="1">
    <citation type="journal article" date="2020" name="Stud. Mycol.">
        <title>101 Dothideomycetes genomes: a test case for predicting lifestyles and emergence of pathogens.</title>
        <authorList>
            <person name="Haridas S."/>
            <person name="Albert R."/>
            <person name="Binder M."/>
            <person name="Bloem J."/>
            <person name="Labutti K."/>
            <person name="Salamov A."/>
            <person name="Andreopoulos B."/>
            <person name="Baker S."/>
            <person name="Barry K."/>
            <person name="Bills G."/>
            <person name="Bluhm B."/>
            <person name="Cannon C."/>
            <person name="Castanera R."/>
            <person name="Culley D."/>
            <person name="Daum C."/>
            <person name="Ezra D."/>
            <person name="Gonzalez J."/>
            <person name="Henrissat B."/>
            <person name="Kuo A."/>
            <person name="Liang C."/>
            <person name="Lipzen A."/>
            <person name="Lutzoni F."/>
            <person name="Magnuson J."/>
            <person name="Mondo S."/>
            <person name="Nolan M."/>
            <person name="Ohm R."/>
            <person name="Pangilinan J."/>
            <person name="Park H.-J."/>
            <person name="Ramirez L."/>
            <person name="Alfaro M."/>
            <person name="Sun H."/>
            <person name="Tritt A."/>
            <person name="Yoshinaga Y."/>
            <person name="Zwiers L.-H."/>
            <person name="Turgeon B."/>
            <person name="Goodwin S."/>
            <person name="Spatafora J."/>
            <person name="Crous P."/>
            <person name="Grigoriev I."/>
        </authorList>
    </citation>
    <scope>NUCLEOTIDE SEQUENCE</scope>
    <source>
        <strain evidence="1 3">CBS 304.34</strain>
    </source>
</reference>
<evidence type="ECO:0000313" key="1">
    <source>
        <dbReference type="EMBL" id="KAF2815281.1"/>
    </source>
</evidence>
<gene>
    <name evidence="1 3" type="ORF">BDZ99DRAFT_193458</name>
</gene>
<sequence length="99" mass="11359">MACDSKVRHVLCLPYLFIFGIKRLFISSSSCFFCMGRRVSSVFKTSVHSIDGWSLLDYDNHLVTAITVGSKQGFHVHNVRVLPMFRCYGLQTNRVGRIW</sequence>
<reference evidence="3" key="3">
    <citation type="submission" date="2025-04" db="UniProtKB">
        <authorList>
            <consortium name="RefSeq"/>
        </authorList>
    </citation>
    <scope>IDENTIFICATION</scope>
    <source>
        <strain evidence="3">CBS 304.34</strain>
    </source>
</reference>
<evidence type="ECO:0000313" key="3">
    <source>
        <dbReference type="RefSeq" id="XP_033582245.1"/>
    </source>
</evidence>
<accession>A0A6A6Z2E6</accession>
<dbReference type="GeneID" id="54454068"/>
<name>A0A6A6Z2E6_9PEZI</name>
<dbReference type="Proteomes" id="UP000504636">
    <property type="component" value="Unplaced"/>
</dbReference>
<dbReference type="RefSeq" id="XP_033582245.1">
    <property type="nucleotide sequence ID" value="XM_033713175.1"/>
</dbReference>
<dbReference type="EMBL" id="MU003694">
    <property type="protein sequence ID" value="KAF2815281.1"/>
    <property type="molecule type" value="Genomic_DNA"/>
</dbReference>
<reference evidence="3" key="2">
    <citation type="submission" date="2020-04" db="EMBL/GenBank/DDBJ databases">
        <authorList>
            <consortium name="NCBI Genome Project"/>
        </authorList>
    </citation>
    <scope>NUCLEOTIDE SEQUENCE</scope>
    <source>
        <strain evidence="3">CBS 304.34</strain>
    </source>
</reference>